<gene>
    <name evidence="3" type="ORF">TTHERM_00209440</name>
</gene>
<dbReference type="Pfam" id="PF07885">
    <property type="entry name" value="Ion_trans_2"/>
    <property type="match status" value="1"/>
</dbReference>
<evidence type="ECO:0000313" key="3">
    <source>
        <dbReference type="EMBL" id="EAR86890.2"/>
    </source>
</evidence>
<dbReference type="Proteomes" id="UP000009168">
    <property type="component" value="Unassembled WGS sequence"/>
</dbReference>
<reference evidence="4" key="1">
    <citation type="journal article" date="2006" name="PLoS Biol.">
        <title>Macronuclear genome sequence of the ciliate Tetrahymena thermophila, a model eukaryote.</title>
        <authorList>
            <person name="Eisen J.A."/>
            <person name="Coyne R.S."/>
            <person name="Wu M."/>
            <person name="Wu D."/>
            <person name="Thiagarajan M."/>
            <person name="Wortman J.R."/>
            <person name="Badger J.H."/>
            <person name="Ren Q."/>
            <person name="Amedeo P."/>
            <person name="Jones K.M."/>
            <person name="Tallon L.J."/>
            <person name="Delcher A.L."/>
            <person name="Salzberg S.L."/>
            <person name="Silva J.C."/>
            <person name="Haas B.J."/>
            <person name="Majoros W.H."/>
            <person name="Farzad M."/>
            <person name="Carlton J.M."/>
            <person name="Smith R.K. Jr."/>
            <person name="Garg J."/>
            <person name="Pearlman R.E."/>
            <person name="Karrer K.M."/>
            <person name="Sun L."/>
            <person name="Manning G."/>
            <person name="Elde N.C."/>
            <person name="Turkewitz A.P."/>
            <person name="Asai D.J."/>
            <person name="Wilkes D.E."/>
            <person name="Wang Y."/>
            <person name="Cai H."/>
            <person name="Collins K."/>
            <person name="Stewart B.A."/>
            <person name="Lee S.R."/>
            <person name="Wilamowska K."/>
            <person name="Weinberg Z."/>
            <person name="Ruzzo W.L."/>
            <person name="Wloga D."/>
            <person name="Gaertig J."/>
            <person name="Frankel J."/>
            <person name="Tsao C.-C."/>
            <person name="Gorovsky M.A."/>
            <person name="Keeling P.J."/>
            <person name="Waller R.F."/>
            <person name="Patron N.J."/>
            <person name="Cherry J.M."/>
            <person name="Stover N.A."/>
            <person name="Krieger C.J."/>
            <person name="del Toro C."/>
            <person name="Ryder H.F."/>
            <person name="Williamson S.C."/>
            <person name="Barbeau R.A."/>
            <person name="Hamilton E.P."/>
            <person name="Orias E."/>
        </authorList>
    </citation>
    <scope>NUCLEOTIDE SEQUENCE [LARGE SCALE GENOMIC DNA]</scope>
    <source>
        <strain evidence="4">SB210</strain>
    </source>
</reference>
<dbReference type="AlphaFoldDB" id="Q22N95"/>
<dbReference type="RefSeq" id="XP_001007135.2">
    <property type="nucleotide sequence ID" value="XM_001007135.2"/>
</dbReference>
<dbReference type="HOGENOM" id="CLU_253026_0_0_1"/>
<dbReference type="GO" id="GO:0042391">
    <property type="term" value="P:regulation of membrane potential"/>
    <property type="evidence" value="ECO:0007669"/>
    <property type="project" value="TreeGrafter"/>
</dbReference>
<dbReference type="GO" id="GO:0005886">
    <property type="term" value="C:plasma membrane"/>
    <property type="evidence" value="ECO:0007669"/>
    <property type="project" value="TreeGrafter"/>
</dbReference>
<dbReference type="Gene3D" id="1.10.287.70">
    <property type="match status" value="1"/>
</dbReference>
<feature type="transmembrane region" description="Helical" evidence="1">
    <location>
        <begin position="595"/>
        <end position="619"/>
    </location>
</feature>
<organism evidence="3 4">
    <name type="scientific">Tetrahymena thermophila (strain SB210)</name>
    <dbReference type="NCBI Taxonomy" id="312017"/>
    <lineage>
        <taxon>Eukaryota</taxon>
        <taxon>Sar</taxon>
        <taxon>Alveolata</taxon>
        <taxon>Ciliophora</taxon>
        <taxon>Intramacronucleata</taxon>
        <taxon>Oligohymenophorea</taxon>
        <taxon>Hymenostomatida</taxon>
        <taxon>Tetrahymenina</taxon>
        <taxon>Tetrahymenidae</taxon>
        <taxon>Tetrahymena</taxon>
    </lineage>
</organism>
<dbReference type="GeneID" id="7844165"/>
<proteinExistence type="predicted"/>
<dbReference type="OrthoDB" id="426293at2759"/>
<evidence type="ECO:0000259" key="2">
    <source>
        <dbReference type="Pfam" id="PF07885"/>
    </source>
</evidence>
<keyword evidence="4" id="KW-1185">Reference proteome</keyword>
<dbReference type="SUPFAM" id="SSF81324">
    <property type="entry name" value="Voltage-gated potassium channels"/>
    <property type="match status" value="1"/>
</dbReference>
<keyword evidence="1" id="KW-0812">Transmembrane</keyword>
<feature type="transmembrane region" description="Helical" evidence="1">
    <location>
        <begin position="563"/>
        <end position="583"/>
    </location>
</feature>
<protein>
    <submittedName>
        <fullName evidence="3">Cation channel family protein</fullName>
    </submittedName>
</protein>
<evidence type="ECO:0000313" key="4">
    <source>
        <dbReference type="Proteomes" id="UP000009168"/>
    </source>
</evidence>
<evidence type="ECO:0000256" key="1">
    <source>
        <dbReference type="SAM" id="Phobius"/>
    </source>
</evidence>
<feature type="transmembrane region" description="Helical" evidence="1">
    <location>
        <begin position="420"/>
        <end position="443"/>
    </location>
</feature>
<dbReference type="eggNOG" id="KOG0500">
    <property type="taxonomic scope" value="Eukaryota"/>
</dbReference>
<dbReference type="InterPro" id="IPR013099">
    <property type="entry name" value="K_chnl_dom"/>
</dbReference>
<feature type="transmembrane region" description="Helical" evidence="1">
    <location>
        <begin position="522"/>
        <end position="542"/>
    </location>
</feature>
<name>Q22N95_TETTS</name>
<dbReference type="InParanoid" id="Q22N95"/>
<dbReference type="KEGG" id="tet:TTHERM_00209440"/>
<dbReference type="PANTHER" id="PTHR10217">
    <property type="entry name" value="VOLTAGE AND LIGAND GATED POTASSIUM CHANNEL"/>
    <property type="match status" value="1"/>
</dbReference>
<keyword evidence="1" id="KW-1133">Transmembrane helix</keyword>
<keyword evidence="1" id="KW-0472">Membrane</keyword>
<accession>Q22N95</accession>
<dbReference type="GO" id="GO:0005249">
    <property type="term" value="F:voltage-gated potassium channel activity"/>
    <property type="evidence" value="ECO:0007669"/>
    <property type="project" value="TreeGrafter"/>
</dbReference>
<sequence length="633" mass="73343">MQSLNYLIGEDQDTITQKIKTPVEENQDASINSKKYQQIASNRSLSFTKGCHNGQLEENRSQSQIQENKEKYQIEILNTTLANPSTQRKLIVEDHDNVQIDGQQSIQNNKNQYDLFTKINEISLNTDGADKRRQLLNTIDQDLEKIRMKKQSFTLEASIPVAYEDAKKFPPINLDMSIEGLFARQQIGNRSNQENEKTEHSNDLITSNLRKSSKKIQSERNMIKSMASKSYSDEKYANQLQLHSLDIRESKEAILGGNTTVLGRISQMIKQEQEEMFTPSLRQIGMQEDHIITRPATLIYIKKFISQLKKQLYFSVFKNLNSHQVKLINDLSYYEEGQKINSNLNNSKKCDKKLDKIQKDNLARINGAGIIYQSYLKNIIISSQSNAYMAFQVIMLASVFIQICIIPIQVCFNLQLNSIYILSIITLPVFFIGILLNCVTSYYCEGIEVKKQKKIIKRYLKTSFFQDISSFIALIISLQSNNQWISLIFLIRFNQIPKLINSIDDHFQLEHRFPSSFELLKLLFLIVTIGHYCCCGFIYLGQYEVDNNRYSWLIMRKIDQNEWSVKYLNGLYFSFITMITVGYGDITPQTEIEIIYVLFMTLITCGVFGYAINTIGSIFREMQIRKSELKQKF</sequence>
<feature type="domain" description="Potassium channel" evidence="2">
    <location>
        <begin position="554"/>
        <end position="620"/>
    </location>
</feature>
<dbReference type="InterPro" id="IPR050818">
    <property type="entry name" value="KCNH_animal-type"/>
</dbReference>
<dbReference type="EMBL" id="GG662857">
    <property type="protein sequence ID" value="EAR86890.2"/>
    <property type="molecule type" value="Genomic_DNA"/>
</dbReference>
<dbReference type="PANTHER" id="PTHR10217:SF435">
    <property type="entry name" value="POTASSIUM VOLTAGE-GATED CHANNEL PROTEIN EAG"/>
    <property type="match status" value="1"/>
</dbReference>
<feature type="transmembrane region" description="Helical" evidence="1">
    <location>
        <begin position="387"/>
        <end position="408"/>
    </location>
</feature>